<feature type="transmembrane region" description="Helical" evidence="7">
    <location>
        <begin position="1427"/>
        <end position="1448"/>
    </location>
</feature>
<accession>A0A485L4H3</accession>
<dbReference type="GO" id="GO:0016020">
    <property type="term" value="C:membrane"/>
    <property type="evidence" value="ECO:0007669"/>
    <property type="project" value="UniProtKB-SubCell"/>
</dbReference>
<keyword evidence="3 7" id="KW-1133">Transmembrane helix</keyword>
<reference evidence="10 11" key="1">
    <citation type="submission" date="2019-03" db="EMBL/GenBank/DDBJ databases">
        <authorList>
            <person name="Gaulin E."/>
            <person name="Dumas B."/>
        </authorList>
    </citation>
    <scope>NUCLEOTIDE SEQUENCE [LARGE SCALE GENOMIC DNA]</scope>
    <source>
        <strain evidence="10">CBS 568.67</strain>
    </source>
</reference>
<dbReference type="PANTHER" id="PTHR12308:SF73">
    <property type="entry name" value="ANOCTAMIN"/>
    <property type="match status" value="1"/>
</dbReference>
<dbReference type="EMBL" id="CAADRA010005700">
    <property type="protein sequence ID" value="VFT92245.1"/>
    <property type="molecule type" value="Genomic_DNA"/>
</dbReference>
<feature type="compositionally biased region" description="Acidic residues" evidence="6">
    <location>
        <begin position="1754"/>
        <end position="1778"/>
    </location>
</feature>
<evidence type="ECO:0000256" key="6">
    <source>
        <dbReference type="SAM" id="MobiDB-lite"/>
    </source>
</evidence>
<comment type="subcellular location">
    <subcellularLocation>
        <location evidence="1">Membrane</location>
        <topology evidence="1">Multi-pass membrane protein</topology>
    </subcellularLocation>
</comment>
<dbReference type="PANTHER" id="PTHR12308">
    <property type="entry name" value="ANOCTAMIN"/>
    <property type="match status" value="1"/>
</dbReference>
<feature type="transmembrane region" description="Helical" evidence="7">
    <location>
        <begin position="296"/>
        <end position="314"/>
    </location>
</feature>
<dbReference type="GO" id="GO:0005254">
    <property type="term" value="F:chloride channel activity"/>
    <property type="evidence" value="ECO:0007669"/>
    <property type="project" value="TreeGrafter"/>
</dbReference>
<feature type="transmembrane region" description="Helical" evidence="7">
    <location>
        <begin position="602"/>
        <end position="626"/>
    </location>
</feature>
<feature type="transmembrane region" description="Helical" evidence="7">
    <location>
        <begin position="1169"/>
        <end position="1193"/>
    </location>
</feature>
<keyword evidence="4 7" id="KW-0472">Membrane</keyword>
<gene>
    <name evidence="10" type="primary">Aste57867_15443</name>
    <name evidence="9" type="ORF">As57867_015387</name>
    <name evidence="10" type="ORF">ASTE57867_15443</name>
</gene>
<evidence type="ECO:0000256" key="5">
    <source>
        <dbReference type="SAM" id="Coils"/>
    </source>
</evidence>
<feature type="transmembrane region" description="Helical" evidence="7">
    <location>
        <begin position="1283"/>
        <end position="1304"/>
    </location>
</feature>
<organism evidence="10 11">
    <name type="scientific">Aphanomyces stellatus</name>
    <dbReference type="NCBI Taxonomy" id="120398"/>
    <lineage>
        <taxon>Eukaryota</taxon>
        <taxon>Sar</taxon>
        <taxon>Stramenopiles</taxon>
        <taxon>Oomycota</taxon>
        <taxon>Saprolegniomycetes</taxon>
        <taxon>Saprolegniales</taxon>
        <taxon>Verrucalvaceae</taxon>
        <taxon>Aphanomyces</taxon>
    </lineage>
</organism>
<feature type="transmembrane region" description="Helical" evidence="7">
    <location>
        <begin position="1316"/>
        <end position="1345"/>
    </location>
</feature>
<feature type="transmembrane region" description="Helical" evidence="7">
    <location>
        <begin position="1531"/>
        <end position="1554"/>
    </location>
</feature>
<evidence type="ECO:0000256" key="1">
    <source>
        <dbReference type="ARBA" id="ARBA00004141"/>
    </source>
</evidence>
<evidence type="ECO:0000259" key="8">
    <source>
        <dbReference type="Pfam" id="PF04547"/>
    </source>
</evidence>
<name>A0A485L4H3_9STRA</name>
<dbReference type="OrthoDB" id="296386at2759"/>
<dbReference type="EMBL" id="VJMH01005679">
    <property type="protein sequence ID" value="KAF0693578.1"/>
    <property type="molecule type" value="Genomic_DNA"/>
</dbReference>
<feature type="transmembrane region" description="Helical" evidence="7">
    <location>
        <begin position="678"/>
        <end position="704"/>
    </location>
</feature>
<feature type="transmembrane region" description="Helical" evidence="7">
    <location>
        <begin position="320"/>
        <end position="344"/>
    </location>
</feature>
<feature type="transmembrane region" description="Helical" evidence="7">
    <location>
        <begin position="1366"/>
        <end position="1383"/>
    </location>
</feature>
<evidence type="ECO:0000256" key="7">
    <source>
        <dbReference type="SAM" id="Phobius"/>
    </source>
</evidence>
<sequence>MRAQALENLDSMRDHLLDYHKEVMAGAAKQANSVKEEAGASDLSESVKLDILRWQEEKHELQESLQEALRRNEELAMEMAQCRLQEAQLKRTMDQLKHHQVMTENQMQHQQAAQEAQRKQLQMKDALLSNYRTSIRTLENKAHELPCRGEVEHFDADCHRRRFQVCAVEFVRPSECVIRMCKPLLDPDWVDPRIQDSSPGNPEPKVTFAPPAAAHSCSMQRPAQKPWQFYFVMVFPNSAKIMHDELKYMVETTHQIQEKEIAYLTGIAAKHPNNNLPKLVSPFIAWFMTFLRRTNGLSLLVLVALVGAVVYLKAATAYGIFLNLPVLAVSAALVCLVSITPYLGWKGATHKNWVTLRYYDAAIICFLALLVGGFFGMEAFRDDIGNALLIQSKGDNHSLVTYGHSLLDPISNQTQTVPHPVTSFLQAELDKAFVVFLENRFEELFPKNESSPSTVPPSMMMASTVLPVVAVAHVHRRRALMSLDPRPWLAKTFNVTALFYPPPLKETPTWMKEYVATICANQTDVNNTLLWGTVQTPLEPTFDSCLRPILEACMDGAQYVQLFFMALAGLLVVQYLTLLLLKYIDPAAAAPQKKAMRKTSSLMHFFDVVLFVVGLVFLVGTGYGIYVAIAQADDPTTTTELRVVQYSGIAFCFIYGVLLCLSAAMACSPKLIRVQTFLLCLVVVFQFLLAAVLFVAKCAMLSLATHDFKSTRWDESIVLFALRHVFSIVESSKSASTLDFVQLECGIATMPKTLPPACQVQLATRFASLLTLVVNAAGVIMAVQVVLLVRNLYTIVVTPLLKKIFGKRKAKQRNDTSPLTVVASDDDAAATKEATLPFHTAMDKYWESFPRGCASETALAQARQHFTLEWLKVTGASSVHEKDQLLTMSQFESIVRVLVLKRLMLKCGLEVSVNISRDGKHIFFKLSAPRKVVAEEAEGRKYKLQFRNAVDPGPAFWTPREVKIENTIYDVQTAKQKLTALYGRHLLTVVENQFFPNESMAQVSRRINVHMREAMYHDDLAEKKKNAKKKMPKTYRYNAFAPYFRKNSMQYLYKRHSTQLDLPTTDVAPSVFQVTDCLKLLHMIVHDEFDTTRMLSNGLLAGFSCLHSASRFEWTNIVSLSSSWLAYWRPRHLPGEPDPDKHFFLNFLFRIYPFRQPLTAVREYFGEEIALYFSWLAFYAQCLMFPVLTSVVYVVLRHGNWHSYNPAGELEDMTLGLVVLVWAFVYAKCWQRKNYMVAIKWGMHGIEDEEEDRADYYGKEEVNPITNEVERVFPEFMRIQLQVASLLAVGSIAMAYVLAVIFLFSLQKRLVANMGVLWGVTLGSMLQVVVIQANSTYTSFVAHWLNERENYRTQSEFEHYLIMKLFGLRSLHHFAALVFTAFLKKSTFGCFDVTGDNLNLYQPIAPSTAAATGNCLSEMENLLLVIFGWRLASFAVGTVVPLVQLLCFNAVPLNRYDLEYELSLDVYDNTYEDYSEIVVQYGLLTLFIFPLPVGPIFAFLESAINLRMDAYKLCYCTRRPLPRNAQDIGAWFIYLMFLSRFCIATNLGFLFFTASNFATYSTKERCTFYLLAVAAALVVYEAAWFFVPVAPEFAANILERHEFLLQKYIYAHAATTTTSASTLASSSSSATKAASSMRMDKRPSLERYNDHALETLNDKVELLAKFNKLFVTKPETDDDEVEMAVPASFEPTDLTGIDAIREAVRRSTGLFADDDDDHDATDWYFAPKPTPAAPLTDRVPTQTSTHHATRGFVEDAELEDADDEFIIQDDDEDLADVL</sequence>
<evidence type="ECO:0000313" key="11">
    <source>
        <dbReference type="Proteomes" id="UP000332933"/>
    </source>
</evidence>
<feature type="region of interest" description="Disordered" evidence="6">
    <location>
        <begin position="1726"/>
        <end position="1778"/>
    </location>
</feature>
<feature type="transmembrane region" description="Helical" evidence="7">
    <location>
        <begin position="646"/>
        <end position="666"/>
    </location>
</feature>
<evidence type="ECO:0000313" key="9">
    <source>
        <dbReference type="EMBL" id="KAF0693578.1"/>
    </source>
</evidence>
<evidence type="ECO:0000256" key="4">
    <source>
        <dbReference type="ARBA" id="ARBA00023136"/>
    </source>
</evidence>
<protein>
    <submittedName>
        <fullName evidence="10">Aste57867_15443 protein</fullName>
    </submittedName>
</protein>
<feature type="transmembrane region" description="Helical" evidence="7">
    <location>
        <begin position="559"/>
        <end position="581"/>
    </location>
</feature>
<keyword evidence="5" id="KW-0175">Coiled coil</keyword>
<evidence type="ECO:0000313" key="10">
    <source>
        <dbReference type="EMBL" id="VFT92245.1"/>
    </source>
</evidence>
<keyword evidence="11" id="KW-1185">Reference proteome</keyword>
<evidence type="ECO:0000256" key="2">
    <source>
        <dbReference type="ARBA" id="ARBA00022692"/>
    </source>
</evidence>
<feature type="transmembrane region" description="Helical" evidence="7">
    <location>
        <begin position="1566"/>
        <end position="1587"/>
    </location>
</feature>
<reference evidence="9" key="2">
    <citation type="submission" date="2019-06" db="EMBL/GenBank/DDBJ databases">
        <title>Genomics analysis of Aphanomyces spp. identifies a new class of oomycete effector associated with host adaptation.</title>
        <authorList>
            <person name="Gaulin E."/>
        </authorList>
    </citation>
    <scope>NUCLEOTIDE SEQUENCE</scope>
    <source>
        <strain evidence="9">CBS 578.67</strain>
    </source>
</reference>
<keyword evidence="2 7" id="KW-0812">Transmembrane</keyword>
<feature type="coiled-coil region" evidence="5">
    <location>
        <begin position="51"/>
        <end position="92"/>
    </location>
</feature>
<feature type="transmembrane region" description="Helical" evidence="7">
    <location>
        <begin position="1213"/>
        <end position="1230"/>
    </location>
</feature>
<feature type="transmembrane region" description="Helical" evidence="7">
    <location>
        <begin position="1481"/>
        <end position="1500"/>
    </location>
</feature>
<dbReference type="Proteomes" id="UP000332933">
    <property type="component" value="Unassembled WGS sequence"/>
</dbReference>
<dbReference type="Pfam" id="PF04547">
    <property type="entry name" value="Anoctamin"/>
    <property type="match status" value="1"/>
</dbReference>
<evidence type="ECO:0000256" key="3">
    <source>
        <dbReference type="ARBA" id="ARBA00022989"/>
    </source>
</evidence>
<dbReference type="InterPro" id="IPR007632">
    <property type="entry name" value="Anoctamin"/>
</dbReference>
<proteinExistence type="predicted"/>
<feature type="transmembrane region" description="Helical" evidence="7">
    <location>
        <begin position="776"/>
        <end position="801"/>
    </location>
</feature>
<feature type="domain" description="Anoctamin transmembrane" evidence="8">
    <location>
        <begin position="1161"/>
        <end position="1600"/>
    </location>
</feature>
<dbReference type="InterPro" id="IPR049452">
    <property type="entry name" value="Anoctamin_TM"/>
</dbReference>
<feature type="transmembrane region" description="Helical" evidence="7">
    <location>
        <begin position="356"/>
        <end position="377"/>
    </location>
</feature>